<proteinExistence type="predicted"/>
<evidence type="ECO:0000256" key="1">
    <source>
        <dbReference type="SAM" id="Phobius"/>
    </source>
</evidence>
<accession>A0A7M1URV1</accession>
<dbReference type="Proteomes" id="UP000593766">
    <property type="component" value="Chromosome"/>
</dbReference>
<name>A0A7M1URV1_9CREN</name>
<dbReference type="KEGG" id="tcs:IMZ38_06410"/>
<dbReference type="EMBL" id="CP063144">
    <property type="protein sequence ID" value="QOR94247.1"/>
    <property type="molecule type" value="Genomic_DNA"/>
</dbReference>
<evidence type="ECO:0000313" key="3">
    <source>
        <dbReference type="Proteomes" id="UP000593766"/>
    </source>
</evidence>
<dbReference type="GeneID" id="59455034"/>
<protein>
    <submittedName>
        <fullName evidence="2">Uncharacterized protein</fullName>
    </submittedName>
</protein>
<keyword evidence="1" id="KW-1133">Transmembrane helix</keyword>
<keyword evidence="1" id="KW-0472">Membrane</keyword>
<dbReference type="RefSeq" id="WP_193436048.1">
    <property type="nucleotide sequence ID" value="NZ_CP063144.1"/>
</dbReference>
<keyword evidence="1" id="KW-0812">Transmembrane</keyword>
<organism evidence="2 3">
    <name type="scientific">Thermosphaera chiliense</name>
    <dbReference type="NCBI Taxonomy" id="3402707"/>
    <lineage>
        <taxon>Archaea</taxon>
        <taxon>Thermoproteota</taxon>
        <taxon>Thermoprotei</taxon>
        <taxon>Desulfurococcales</taxon>
        <taxon>Desulfurococcaceae</taxon>
        <taxon>Thermosphaera</taxon>
    </lineage>
</organism>
<reference evidence="2 3" key="1">
    <citation type="submission" date="2020-10" db="EMBL/GenBank/DDBJ databases">
        <title>Complete genome sequence of Thermosphaera aggregans strain 3507.</title>
        <authorList>
            <person name="Zayulina K.S."/>
            <person name="Elcheninov A.G."/>
            <person name="Toshchakov S.V."/>
            <person name="Kublanov I.V."/>
            <person name="Kochetkova T.V."/>
        </authorList>
    </citation>
    <scope>NUCLEOTIDE SEQUENCE [LARGE SCALE GENOMIC DNA]</scope>
    <source>
        <strain evidence="2 3">3507</strain>
    </source>
</reference>
<feature type="transmembrane region" description="Helical" evidence="1">
    <location>
        <begin position="135"/>
        <end position="159"/>
    </location>
</feature>
<gene>
    <name evidence="2" type="ORF">IMZ38_06410</name>
</gene>
<evidence type="ECO:0000313" key="2">
    <source>
        <dbReference type="EMBL" id="QOR94247.1"/>
    </source>
</evidence>
<keyword evidence="3" id="KW-1185">Reference proteome</keyword>
<sequence length="167" mass="18227">MLMTPRILLMLALGLLLLSIILSFLGSYESINVVEGAKNIEVSGMSFYTLSMLIQDPRVFNARRVEFEFLNEGANPVNITFKANETIIHSTVLPAGGSGSFQLTSLNVFENVIVFDSAGARVRVDYKLETASLPYAGLSILALILLVIGTILLIQYVAVKVSLKTEK</sequence>
<dbReference type="OrthoDB" id="378875at2157"/>
<dbReference type="AlphaFoldDB" id="A0A7M1URV1"/>